<dbReference type="PANTHER" id="PTHR33744">
    <property type="entry name" value="CARBOHYDRATE DIACID REGULATOR"/>
    <property type="match status" value="1"/>
</dbReference>
<dbReference type="InterPro" id="IPR042070">
    <property type="entry name" value="PucR_C-HTH_sf"/>
</dbReference>
<feature type="region of interest" description="Disordered" evidence="1">
    <location>
        <begin position="25"/>
        <end position="50"/>
    </location>
</feature>
<feature type="compositionally biased region" description="Gly residues" evidence="1">
    <location>
        <begin position="32"/>
        <end position="50"/>
    </location>
</feature>
<evidence type="ECO:0000313" key="3">
    <source>
        <dbReference type="EMBL" id="AXK34372.1"/>
    </source>
</evidence>
<dbReference type="Pfam" id="PF13556">
    <property type="entry name" value="HTH_30"/>
    <property type="match status" value="1"/>
</dbReference>
<gene>
    <name evidence="3" type="ORF">DVA86_18680</name>
</gene>
<evidence type="ECO:0000256" key="1">
    <source>
        <dbReference type="SAM" id="MobiDB-lite"/>
    </source>
</evidence>
<feature type="domain" description="PucR C-terminal helix-turn-helix" evidence="2">
    <location>
        <begin position="144"/>
        <end position="202"/>
    </location>
</feature>
<dbReference type="Gene3D" id="1.10.10.2840">
    <property type="entry name" value="PucR C-terminal helix-turn-helix domain"/>
    <property type="match status" value="1"/>
</dbReference>
<keyword evidence="4" id="KW-1185">Reference proteome</keyword>
<reference evidence="3 4" key="1">
    <citation type="submission" date="2018-07" db="EMBL/GenBank/DDBJ databases">
        <title>Draft genome of the type strain Streptomyces armeniacus ATCC 15676.</title>
        <authorList>
            <person name="Labana P."/>
            <person name="Gosse J.T."/>
            <person name="Boddy C.N."/>
        </authorList>
    </citation>
    <scope>NUCLEOTIDE SEQUENCE [LARGE SCALE GENOMIC DNA]</scope>
    <source>
        <strain evidence="3 4">ATCC 15676</strain>
    </source>
</reference>
<dbReference type="InterPro" id="IPR025736">
    <property type="entry name" value="PucR_C-HTH_dom"/>
</dbReference>
<dbReference type="InterPro" id="IPR051448">
    <property type="entry name" value="CdaR-like_regulators"/>
</dbReference>
<protein>
    <submittedName>
        <fullName evidence="3">PucR family transcriptional regulator</fullName>
    </submittedName>
</protein>
<evidence type="ECO:0000259" key="2">
    <source>
        <dbReference type="Pfam" id="PF13556"/>
    </source>
</evidence>
<name>A0A345XRV6_9ACTN</name>
<dbReference type="Proteomes" id="UP000254425">
    <property type="component" value="Chromosome"/>
</dbReference>
<dbReference type="PANTHER" id="PTHR33744:SF17">
    <property type="entry name" value="CONSERVED PROTEIN"/>
    <property type="match status" value="1"/>
</dbReference>
<dbReference type="KEGG" id="sarm:DVA86_18680"/>
<accession>A0A345XRV6</accession>
<sequence>MAALVRLRAGDNLGPARTAADRLLHAPDEGPAGAGARTGGGVGAGGSGGARAGISAPARGLDGLPAAWHEALASAYAAAAEPRYGPVAEWAAVGPYRLLTGLTSLTGLTAPPPGGDAAEAPVRDGAAAPDPAVRRLLEPAHRELAGTAEVFLDRAGQAGRTAAELGIHRQTLYYRLSRVEQLTGLDIHDGADRLLLHMSLKAARLTHSWPP</sequence>
<dbReference type="EMBL" id="CP031320">
    <property type="protein sequence ID" value="AXK34372.1"/>
    <property type="molecule type" value="Genomic_DNA"/>
</dbReference>
<proteinExistence type="predicted"/>
<evidence type="ECO:0000313" key="4">
    <source>
        <dbReference type="Proteomes" id="UP000254425"/>
    </source>
</evidence>
<dbReference type="AlphaFoldDB" id="A0A345XRV6"/>
<organism evidence="3 4">
    <name type="scientific">Streptomyces armeniacus</name>
    <dbReference type="NCBI Taxonomy" id="83291"/>
    <lineage>
        <taxon>Bacteria</taxon>
        <taxon>Bacillati</taxon>
        <taxon>Actinomycetota</taxon>
        <taxon>Actinomycetes</taxon>
        <taxon>Kitasatosporales</taxon>
        <taxon>Streptomycetaceae</taxon>
        <taxon>Streptomyces</taxon>
    </lineage>
</organism>